<accession>A0A2P6MXD8</accession>
<keyword evidence="3" id="KW-1185">Reference proteome</keyword>
<protein>
    <recommendedName>
        <fullName evidence="4">Peroxisomal membrane protein PEX16</fullName>
    </recommendedName>
</protein>
<reference evidence="2 3" key="1">
    <citation type="journal article" date="2018" name="Genome Biol. Evol.">
        <title>Multiple Roots of Fruiting Body Formation in Amoebozoa.</title>
        <authorList>
            <person name="Hillmann F."/>
            <person name="Forbes G."/>
            <person name="Novohradska S."/>
            <person name="Ferling I."/>
            <person name="Riege K."/>
            <person name="Groth M."/>
            <person name="Westermann M."/>
            <person name="Marz M."/>
            <person name="Spaller T."/>
            <person name="Winckler T."/>
            <person name="Schaap P."/>
            <person name="Glockner G."/>
        </authorList>
    </citation>
    <scope>NUCLEOTIDE SEQUENCE [LARGE SCALE GENOMIC DNA]</scope>
    <source>
        <strain evidence="2 3">Jena</strain>
    </source>
</reference>
<feature type="region of interest" description="Disordered" evidence="1">
    <location>
        <begin position="1"/>
        <end position="28"/>
    </location>
</feature>
<sequence>MGTPKTIPNKTKAVSKRTKHTNPNDTQQLGPLLDTIYRTIRPALGFLRAAAVEDNASSNAITLFLRANKVLFYILDHQKRVERGLTLKDGIVLVGNLMDLIYDIYSYLALSEGKASPSTELARRKSLFTLGRDLSLVALQILLIIVRHYHYPSLIGIKLPSWVASYAIENIASHIAESSTSPFAIMNRTVPSILSLTTLFTGRKLTGSEEPAASSVVQNLELAMRFLNYVRGGGEQKEGSLKKAKDFFVVQTIVALMAILGGNMSPTPKSKL</sequence>
<dbReference type="EMBL" id="MDYQ01000331">
    <property type="protein sequence ID" value="PRP76374.1"/>
    <property type="molecule type" value="Genomic_DNA"/>
</dbReference>
<dbReference type="Proteomes" id="UP000241769">
    <property type="component" value="Unassembled WGS sequence"/>
</dbReference>
<proteinExistence type="predicted"/>
<comment type="caution">
    <text evidence="2">The sequence shown here is derived from an EMBL/GenBank/DDBJ whole genome shotgun (WGS) entry which is preliminary data.</text>
</comment>
<evidence type="ECO:0000256" key="1">
    <source>
        <dbReference type="SAM" id="MobiDB-lite"/>
    </source>
</evidence>
<organism evidence="2 3">
    <name type="scientific">Planoprotostelium fungivorum</name>
    <dbReference type="NCBI Taxonomy" id="1890364"/>
    <lineage>
        <taxon>Eukaryota</taxon>
        <taxon>Amoebozoa</taxon>
        <taxon>Evosea</taxon>
        <taxon>Variosea</taxon>
        <taxon>Cavosteliida</taxon>
        <taxon>Cavosteliaceae</taxon>
        <taxon>Planoprotostelium</taxon>
    </lineage>
</organism>
<name>A0A2P6MXD8_9EUKA</name>
<evidence type="ECO:0000313" key="3">
    <source>
        <dbReference type="Proteomes" id="UP000241769"/>
    </source>
</evidence>
<dbReference type="InParanoid" id="A0A2P6MXD8"/>
<evidence type="ECO:0008006" key="4">
    <source>
        <dbReference type="Google" id="ProtNLM"/>
    </source>
</evidence>
<dbReference type="AlphaFoldDB" id="A0A2P6MXD8"/>
<gene>
    <name evidence="2" type="ORF">PROFUN_15275</name>
</gene>
<evidence type="ECO:0000313" key="2">
    <source>
        <dbReference type="EMBL" id="PRP76374.1"/>
    </source>
</evidence>